<dbReference type="Gene3D" id="2.120.10.30">
    <property type="entry name" value="TolB, C-terminal domain"/>
    <property type="match status" value="1"/>
</dbReference>
<dbReference type="SUPFAM" id="SSF101898">
    <property type="entry name" value="NHL repeat"/>
    <property type="match status" value="1"/>
</dbReference>
<dbReference type="PANTHER" id="PTHR24104:SF25">
    <property type="entry name" value="PROTEIN LIN-41"/>
    <property type="match status" value="1"/>
</dbReference>
<dbReference type="OrthoDB" id="6093210at2759"/>
<name>A0A210PT91_MIZYE</name>
<keyword evidence="1" id="KW-0677">Repeat</keyword>
<dbReference type="GO" id="GO:0000209">
    <property type="term" value="P:protein polyubiquitination"/>
    <property type="evidence" value="ECO:0007669"/>
    <property type="project" value="TreeGrafter"/>
</dbReference>
<evidence type="ECO:0000313" key="4">
    <source>
        <dbReference type="Proteomes" id="UP000242188"/>
    </source>
</evidence>
<comment type="caution">
    <text evidence="3">The sequence shown here is derived from an EMBL/GenBank/DDBJ whole genome shotgun (WGS) entry which is preliminary data.</text>
</comment>
<feature type="repeat" description="NHL" evidence="2">
    <location>
        <begin position="370"/>
        <end position="398"/>
    </location>
</feature>
<dbReference type="GO" id="GO:0008270">
    <property type="term" value="F:zinc ion binding"/>
    <property type="evidence" value="ECO:0007669"/>
    <property type="project" value="UniProtKB-KW"/>
</dbReference>
<sequence>MYLDNILSTLERSLSESASQREHLQDITDECVSDIHRRTGFLHAAIDEIDKTLTKRVLDLQDTELHRLAKHEQQIQKTLVEFSSRKAASNKRCTELTCHDPVNTSYHEEELLDEELIQVQKLTDLERVCLTFKSASVSQDDLSPMFGSIEYFHITLPSPISTESHAPVQSPRFLIKRFANFNCNESSPNIHALLPISATEAWICCGWGSKDIHLYDIDGSTKASLTLDVAVDHMVMTSCGDLLVSTYNGTVITRIDEHLQMTKFATLNFIPRGMTVSDSREIYICGVERIPGKSESNRYLIVKMSEEGHVISDIDVAPHDPHRIAVDSNGNMFFSDNNNSRREFVVMDSTGNVKVTYNAPPDDPLDNPFYPLGVTRDRYGHVLVSDWNNDCIHLLDKNGHFVRFLLSSGDGVECPSALGIDREHRLWVGNGIGSVNVYQYVI</sequence>
<dbReference type="Proteomes" id="UP000242188">
    <property type="component" value="Unassembled WGS sequence"/>
</dbReference>
<dbReference type="EMBL" id="NEDP02005513">
    <property type="protein sequence ID" value="OWF39705.1"/>
    <property type="molecule type" value="Genomic_DNA"/>
</dbReference>
<proteinExistence type="predicted"/>
<protein>
    <submittedName>
        <fullName evidence="3">Tripartite motif-containing protein 2</fullName>
    </submittedName>
</protein>
<dbReference type="AlphaFoldDB" id="A0A210PT91"/>
<dbReference type="InterPro" id="IPR050952">
    <property type="entry name" value="TRIM-NHL_E3_ligases"/>
</dbReference>
<evidence type="ECO:0000313" key="3">
    <source>
        <dbReference type="EMBL" id="OWF39705.1"/>
    </source>
</evidence>
<gene>
    <name evidence="3" type="ORF">KP79_PYT12279</name>
</gene>
<reference evidence="3 4" key="1">
    <citation type="journal article" date="2017" name="Nat. Ecol. Evol.">
        <title>Scallop genome provides insights into evolution of bilaterian karyotype and development.</title>
        <authorList>
            <person name="Wang S."/>
            <person name="Zhang J."/>
            <person name="Jiao W."/>
            <person name="Li J."/>
            <person name="Xun X."/>
            <person name="Sun Y."/>
            <person name="Guo X."/>
            <person name="Huan P."/>
            <person name="Dong B."/>
            <person name="Zhang L."/>
            <person name="Hu X."/>
            <person name="Sun X."/>
            <person name="Wang J."/>
            <person name="Zhao C."/>
            <person name="Wang Y."/>
            <person name="Wang D."/>
            <person name="Huang X."/>
            <person name="Wang R."/>
            <person name="Lv J."/>
            <person name="Li Y."/>
            <person name="Zhang Z."/>
            <person name="Liu B."/>
            <person name="Lu W."/>
            <person name="Hui Y."/>
            <person name="Liang J."/>
            <person name="Zhou Z."/>
            <person name="Hou R."/>
            <person name="Li X."/>
            <person name="Liu Y."/>
            <person name="Li H."/>
            <person name="Ning X."/>
            <person name="Lin Y."/>
            <person name="Zhao L."/>
            <person name="Xing Q."/>
            <person name="Dou J."/>
            <person name="Li Y."/>
            <person name="Mao J."/>
            <person name="Guo H."/>
            <person name="Dou H."/>
            <person name="Li T."/>
            <person name="Mu C."/>
            <person name="Jiang W."/>
            <person name="Fu Q."/>
            <person name="Fu X."/>
            <person name="Miao Y."/>
            <person name="Liu J."/>
            <person name="Yu Q."/>
            <person name="Li R."/>
            <person name="Liao H."/>
            <person name="Li X."/>
            <person name="Kong Y."/>
            <person name="Jiang Z."/>
            <person name="Chourrout D."/>
            <person name="Li R."/>
            <person name="Bao Z."/>
        </authorList>
    </citation>
    <scope>NUCLEOTIDE SEQUENCE [LARGE SCALE GENOMIC DNA]</scope>
    <source>
        <strain evidence="3 4">PY_sf001</strain>
    </source>
</reference>
<organism evidence="3 4">
    <name type="scientific">Mizuhopecten yessoensis</name>
    <name type="common">Japanese scallop</name>
    <name type="synonym">Patinopecten yessoensis</name>
    <dbReference type="NCBI Taxonomy" id="6573"/>
    <lineage>
        <taxon>Eukaryota</taxon>
        <taxon>Metazoa</taxon>
        <taxon>Spiralia</taxon>
        <taxon>Lophotrochozoa</taxon>
        <taxon>Mollusca</taxon>
        <taxon>Bivalvia</taxon>
        <taxon>Autobranchia</taxon>
        <taxon>Pteriomorphia</taxon>
        <taxon>Pectinida</taxon>
        <taxon>Pectinoidea</taxon>
        <taxon>Pectinidae</taxon>
        <taxon>Mizuhopecten</taxon>
    </lineage>
</organism>
<dbReference type="InterPro" id="IPR011042">
    <property type="entry name" value="6-blade_b-propeller_TolB-like"/>
</dbReference>
<keyword evidence="4" id="KW-1185">Reference proteome</keyword>
<evidence type="ECO:0000256" key="1">
    <source>
        <dbReference type="ARBA" id="ARBA00022737"/>
    </source>
</evidence>
<dbReference type="GO" id="GO:0043161">
    <property type="term" value="P:proteasome-mediated ubiquitin-dependent protein catabolic process"/>
    <property type="evidence" value="ECO:0007669"/>
    <property type="project" value="TreeGrafter"/>
</dbReference>
<dbReference type="PANTHER" id="PTHR24104">
    <property type="entry name" value="E3 UBIQUITIN-PROTEIN LIGASE NHLRC1-RELATED"/>
    <property type="match status" value="1"/>
</dbReference>
<accession>A0A210PT91</accession>
<evidence type="ECO:0000256" key="2">
    <source>
        <dbReference type="PROSITE-ProRule" id="PRU00504"/>
    </source>
</evidence>
<dbReference type="GO" id="GO:0061630">
    <property type="term" value="F:ubiquitin protein ligase activity"/>
    <property type="evidence" value="ECO:0007669"/>
    <property type="project" value="TreeGrafter"/>
</dbReference>
<dbReference type="PROSITE" id="PS51125">
    <property type="entry name" value="NHL"/>
    <property type="match status" value="1"/>
</dbReference>
<dbReference type="InterPro" id="IPR001258">
    <property type="entry name" value="NHL_repeat"/>
</dbReference>